<keyword evidence="3" id="KW-0804">Transcription</keyword>
<dbReference type="InterPro" id="IPR023187">
    <property type="entry name" value="Tscrpt_reg_MarR-type_CS"/>
</dbReference>
<dbReference type="GO" id="GO:0003677">
    <property type="term" value="F:DNA binding"/>
    <property type="evidence" value="ECO:0007669"/>
    <property type="project" value="UniProtKB-KW"/>
</dbReference>
<sequence length="170" mass="20201">MSDLTHELIYDQYMKLLHLNEQKADTDIQEFLNQATGEQGKLLPRNMTSIHVIDCIGQHEPINNSAIAKKMNLSKANITKITAKLLEADLIKRFQLTDNKKEVYFRLTPKGRQVFEMHEAIHKRKEQQFYQFLDRFTEMERHAILKFLRELTMQIKEELAERQGTLREER</sequence>
<dbReference type="SMART" id="SM00347">
    <property type="entry name" value="HTH_MARR"/>
    <property type="match status" value="1"/>
</dbReference>
<dbReference type="Pfam" id="PF01047">
    <property type="entry name" value="MarR"/>
    <property type="match status" value="1"/>
</dbReference>
<evidence type="ECO:0000313" key="6">
    <source>
        <dbReference type="Proteomes" id="UP001189619"/>
    </source>
</evidence>
<dbReference type="InterPro" id="IPR052067">
    <property type="entry name" value="Metal_resp_HTH_trans_reg"/>
</dbReference>
<dbReference type="SUPFAM" id="SSF46785">
    <property type="entry name" value="Winged helix' DNA-binding domain"/>
    <property type="match status" value="1"/>
</dbReference>
<dbReference type="InterPro" id="IPR000835">
    <property type="entry name" value="HTH_MarR-typ"/>
</dbReference>
<dbReference type="Proteomes" id="UP001189619">
    <property type="component" value="Chromosome"/>
</dbReference>
<dbReference type="EMBL" id="OY569118">
    <property type="protein sequence ID" value="CAJ1003013.1"/>
    <property type="molecule type" value="Genomic_DNA"/>
</dbReference>
<dbReference type="InterPro" id="IPR036390">
    <property type="entry name" value="WH_DNA-bd_sf"/>
</dbReference>
<evidence type="ECO:0000313" key="5">
    <source>
        <dbReference type="EMBL" id="CAJ1003013.1"/>
    </source>
</evidence>
<dbReference type="PANTHER" id="PTHR35790:SF4">
    <property type="entry name" value="HTH-TYPE TRANSCRIPTIONAL REGULATOR PCHR"/>
    <property type="match status" value="1"/>
</dbReference>
<evidence type="ECO:0000256" key="2">
    <source>
        <dbReference type="ARBA" id="ARBA00023125"/>
    </source>
</evidence>
<evidence type="ECO:0000256" key="1">
    <source>
        <dbReference type="ARBA" id="ARBA00023015"/>
    </source>
</evidence>
<dbReference type="InterPro" id="IPR036388">
    <property type="entry name" value="WH-like_DNA-bd_sf"/>
</dbReference>
<dbReference type="GO" id="GO:0003700">
    <property type="term" value="F:DNA-binding transcription factor activity"/>
    <property type="evidence" value="ECO:0007669"/>
    <property type="project" value="InterPro"/>
</dbReference>
<dbReference type="RefSeq" id="WP_212132363.1">
    <property type="nucleotide sequence ID" value="NZ_JAUSVZ010000004.1"/>
</dbReference>
<evidence type="ECO:0000256" key="3">
    <source>
        <dbReference type="ARBA" id="ARBA00023163"/>
    </source>
</evidence>
<dbReference type="AlphaFoldDB" id="A0AA48M842"/>
<proteinExistence type="predicted"/>
<dbReference type="PROSITE" id="PS50995">
    <property type="entry name" value="HTH_MARR_2"/>
    <property type="match status" value="1"/>
</dbReference>
<evidence type="ECO:0000259" key="4">
    <source>
        <dbReference type="PROSITE" id="PS50995"/>
    </source>
</evidence>
<gene>
    <name evidence="5" type="primary">marR</name>
    <name evidence="5" type="ORF">BSPP4475_11850</name>
</gene>
<keyword evidence="6" id="KW-1185">Reference proteome</keyword>
<keyword evidence="2" id="KW-0238">DNA-binding</keyword>
<feature type="domain" description="HTH marR-type" evidence="4">
    <location>
        <begin position="10"/>
        <end position="153"/>
    </location>
</feature>
<dbReference type="KEGG" id="bayd:BSPP4475_11850"/>
<dbReference type="PANTHER" id="PTHR35790">
    <property type="entry name" value="HTH-TYPE TRANSCRIPTIONAL REGULATOR PCHR"/>
    <property type="match status" value="1"/>
</dbReference>
<keyword evidence="1" id="KW-0805">Transcription regulation</keyword>
<name>A0AA48M842_9BACL</name>
<reference evidence="5" key="1">
    <citation type="submission" date="2023-07" db="EMBL/GenBank/DDBJ databases">
        <authorList>
            <person name="Ivanov I."/>
            <person name="Teneva D."/>
            <person name="Stoikov I."/>
        </authorList>
    </citation>
    <scope>NUCLEOTIDE SEQUENCE</scope>
    <source>
        <strain evidence="5">4475</strain>
    </source>
</reference>
<protein>
    <submittedName>
        <fullName evidence="5">MarR family transcriptional regulator</fullName>
    </submittedName>
</protein>
<dbReference type="Gene3D" id="1.10.10.10">
    <property type="entry name" value="Winged helix-like DNA-binding domain superfamily/Winged helix DNA-binding domain"/>
    <property type="match status" value="1"/>
</dbReference>
<dbReference type="PROSITE" id="PS01117">
    <property type="entry name" value="HTH_MARR_1"/>
    <property type="match status" value="1"/>
</dbReference>
<organism evidence="5 6">
    <name type="scientific">Brevibacillus aydinogluensis</name>
    <dbReference type="NCBI Taxonomy" id="927786"/>
    <lineage>
        <taxon>Bacteria</taxon>
        <taxon>Bacillati</taxon>
        <taxon>Bacillota</taxon>
        <taxon>Bacilli</taxon>
        <taxon>Bacillales</taxon>
        <taxon>Paenibacillaceae</taxon>
        <taxon>Brevibacillus</taxon>
    </lineage>
</organism>
<accession>A0AA48M842</accession>